<dbReference type="Proteomes" id="UP000184267">
    <property type="component" value="Unassembled WGS sequence"/>
</dbReference>
<accession>A0A1M2VMG2</accession>
<keyword evidence="2" id="KW-1185">Reference proteome</keyword>
<proteinExistence type="predicted"/>
<comment type="caution">
    <text evidence="1">The sequence shown here is derived from an EMBL/GenBank/DDBJ whole genome shotgun (WGS) entry which is preliminary data.</text>
</comment>
<sequence>MDVLRASRRSGWGLGSLAVARRGWANRIATAGGASASARASGSVGAAAMDAHVEELCIMRREVCLPDMNWPAANELEDDRDERTLGDTSCSTTLGSSLREGCACKHPGRWLRRPEQFCYQTRKNR</sequence>
<evidence type="ECO:0000313" key="1">
    <source>
        <dbReference type="EMBL" id="OJT08799.1"/>
    </source>
</evidence>
<protein>
    <submittedName>
        <fullName evidence="1">Uncharacterized protein</fullName>
    </submittedName>
</protein>
<organism evidence="1 2">
    <name type="scientific">Trametes pubescens</name>
    <name type="common">White-rot fungus</name>
    <dbReference type="NCBI Taxonomy" id="154538"/>
    <lineage>
        <taxon>Eukaryota</taxon>
        <taxon>Fungi</taxon>
        <taxon>Dikarya</taxon>
        <taxon>Basidiomycota</taxon>
        <taxon>Agaricomycotina</taxon>
        <taxon>Agaricomycetes</taxon>
        <taxon>Polyporales</taxon>
        <taxon>Polyporaceae</taxon>
        <taxon>Trametes</taxon>
    </lineage>
</organism>
<dbReference type="EMBL" id="MNAD01001011">
    <property type="protein sequence ID" value="OJT08799.1"/>
    <property type="molecule type" value="Genomic_DNA"/>
</dbReference>
<reference evidence="1 2" key="1">
    <citation type="submission" date="2016-10" db="EMBL/GenBank/DDBJ databases">
        <title>Genome sequence of the basidiomycete white-rot fungus Trametes pubescens.</title>
        <authorList>
            <person name="Makela M.R."/>
            <person name="Granchi Z."/>
            <person name="Peng M."/>
            <person name="De Vries R.P."/>
            <person name="Grigoriev I."/>
            <person name="Riley R."/>
            <person name="Hilden K."/>
        </authorList>
    </citation>
    <scope>NUCLEOTIDE SEQUENCE [LARGE SCALE GENOMIC DNA]</scope>
    <source>
        <strain evidence="1 2">FBCC735</strain>
    </source>
</reference>
<name>A0A1M2VMG2_TRAPU</name>
<dbReference type="AlphaFoldDB" id="A0A1M2VMG2"/>
<gene>
    <name evidence="1" type="ORF">TRAPUB_305</name>
</gene>
<evidence type="ECO:0000313" key="2">
    <source>
        <dbReference type="Proteomes" id="UP000184267"/>
    </source>
</evidence>